<keyword evidence="3 6" id="KW-0479">Metal-binding</keyword>
<dbReference type="GO" id="GO:0008270">
    <property type="term" value="F:zinc ion binding"/>
    <property type="evidence" value="ECO:0007669"/>
    <property type="project" value="UniProtKB-UniRule"/>
</dbReference>
<dbReference type="Pfam" id="PF10070">
    <property type="entry name" value="DabA"/>
    <property type="match status" value="1"/>
</dbReference>
<evidence type="ECO:0000256" key="4">
    <source>
        <dbReference type="ARBA" id="ARBA00022833"/>
    </source>
</evidence>
<evidence type="ECO:0000256" key="1">
    <source>
        <dbReference type="ARBA" id="ARBA00022448"/>
    </source>
</evidence>
<evidence type="ECO:0000256" key="5">
    <source>
        <dbReference type="ARBA" id="ARBA00023136"/>
    </source>
</evidence>
<keyword evidence="1 6" id="KW-0813">Transport</keyword>
<dbReference type="HAMAP" id="MF_01871">
    <property type="entry name" value="DabA"/>
    <property type="match status" value="1"/>
</dbReference>
<dbReference type="EMBL" id="CP017146">
    <property type="protein sequence ID" value="QHO70952.1"/>
    <property type="molecule type" value="Genomic_DNA"/>
</dbReference>
<dbReference type="AlphaFoldDB" id="A0A7L5ALJ0"/>
<keyword evidence="2 6" id="KW-1003">Cell membrane</keyword>
<dbReference type="InterPro" id="IPR018752">
    <property type="entry name" value="DabA"/>
</dbReference>
<keyword evidence="4 6" id="KW-0862">Zinc</keyword>
<gene>
    <name evidence="6" type="primary">dabA</name>
    <name evidence="7" type="ORF">BHD05_03600</name>
</gene>
<dbReference type="KEGG" id="mant:BHD05_03600"/>
<dbReference type="PANTHER" id="PTHR38344:SF1">
    <property type="entry name" value="INORGANIC CARBON TRANSPORTER SUBUNIT DABA-RELATED"/>
    <property type="match status" value="1"/>
</dbReference>
<feature type="binding site" evidence="6">
    <location>
        <position position="523"/>
    </location>
    <ligand>
        <name>Zn(2+)</name>
        <dbReference type="ChEBI" id="CHEBI:29105"/>
    </ligand>
</feature>
<keyword evidence="5 6" id="KW-0472">Membrane</keyword>
<reference evidence="7 8" key="1">
    <citation type="submission" date="2016-09" db="EMBL/GenBank/DDBJ databases">
        <title>Complete genome sequence of microbes from the polar regions.</title>
        <authorList>
            <person name="Liao L."/>
            <person name="Chen B."/>
        </authorList>
    </citation>
    <scope>NUCLEOTIDE SEQUENCE [LARGE SCALE GENOMIC DNA]</scope>
    <source>
        <strain evidence="7 8">ZS314</strain>
    </source>
</reference>
<feature type="binding site" evidence="6">
    <location>
        <position position="338"/>
    </location>
    <ligand>
        <name>Zn(2+)</name>
        <dbReference type="ChEBI" id="CHEBI:29105"/>
    </ligand>
</feature>
<name>A0A7L5ALJ0_9MICO</name>
<proteinExistence type="inferred from homology"/>
<comment type="function">
    <text evidence="6">Part of an energy-coupled inorganic carbon pump.</text>
</comment>
<comment type="similarity">
    <text evidence="6">Belongs to the inorganic carbon transporter (TC 9.A.2) DabA family.</text>
</comment>
<dbReference type="PANTHER" id="PTHR38344">
    <property type="entry name" value="UPF0753 PROTEIN AQ_863"/>
    <property type="match status" value="1"/>
</dbReference>
<feature type="binding site" evidence="6">
    <location>
        <position position="508"/>
    </location>
    <ligand>
        <name>Zn(2+)</name>
        <dbReference type="ChEBI" id="CHEBI:29105"/>
    </ligand>
</feature>
<comment type="subcellular location">
    <subcellularLocation>
        <location evidence="6">Cell membrane</location>
        <topology evidence="6">Peripheral membrane protein</topology>
    </subcellularLocation>
</comment>
<comment type="subunit">
    <text evidence="6">Forms a complex with DabB.</text>
</comment>
<feature type="binding site" evidence="6">
    <location>
        <position position="340"/>
    </location>
    <ligand>
        <name>Zn(2+)</name>
        <dbReference type="ChEBI" id="CHEBI:29105"/>
    </ligand>
</feature>
<protein>
    <recommendedName>
        <fullName evidence="6">Probable inorganic carbon transporter subunit DabA</fullName>
    </recommendedName>
</protein>
<organism evidence="7 8">
    <name type="scientific">Marisediminicola antarctica</name>
    <dbReference type="NCBI Taxonomy" id="674079"/>
    <lineage>
        <taxon>Bacteria</taxon>
        <taxon>Bacillati</taxon>
        <taxon>Actinomycetota</taxon>
        <taxon>Actinomycetes</taxon>
        <taxon>Micrococcales</taxon>
        <taxon>Microbacteriaceae</taxon>
        <taxon>Marisediminicola</taxon>
    </lineage>
</organism>
<evidence type="ECO:0000313" key="7">
    <source>
        <dbReference type="EMBL" id="QHO70952.1"/>
    </source>
</evidence>
<keyword evidence="8" id="KW-1185">Reference proteome</keyword>
<sequence length="818" mass="89113">MRLERNTVSLLLRVAVASAAHDIVPAWPLDSFIAVNPLAGSESLPFESAQSLGALTRHRTDYVADRKRGRILLTDLEAAVRLRIPELTGTVTIGGSTLPAARLAALELEQDQSHATAAGPRAPTLSRLDEITSRWVAAYLAPDSPWPMPHKDRGLYPAWRTLIGHDPSLAPGERRRLRGLPEDPDAGLAWALEQLGVEADDVQRVLARELHQLPGWASHIKWRAEKVGDIDLTSFLAVRFGTRHALQIPPSLDSTPHEHNPAAELRGRAELLAGHLVVENVTPADTSTVSRVLAAHPTRDHLFTWQLAYELNYRRRLLSSLSTEPAPTERPQIQVVMCIDPRSEGARRHLETASTIETFGFAGFFGVPIRFVRHSGKGAINSLPALLTPRHTVTEAPHDHATATRRVAAARRRDAVHAALHAGESGTATSFAFAETAGWFYGLTSVLRTFAPGLLARIREAQLADNALESSVTVADAFTLEERAVLAEASLRMMGMARFGQLVVLAGHGSDSRNNLYQSALDCGACGGNPGAANARAAALIFNDAGVRELLDARGIRIPNDTVFVAAEHNTVTDAITLLDTHSLPASHRALADDFIRQQIPAADRLVRERARDLPGASPRHSATRLRRRAHDWAEVYPELGLAGNAAMIIGPRELTRGVDLSRRVFLHSYLPELDPDGTGLETILTAPVVVAQWINHQYYFSSINPDLHGAGTKTVHNAIGTIGVITGQGGDLRRGLPWQSVGVGTALLHEPLRLAVIVQAPLDTIGQIISRNQVLRDLFDNEWITITARGRTTDPWMQYTRYGWHTAPLPPAEGAQQ</sequence>
<dbReference type="GO" id="GO:0005886">
    <property type="term" value="C:plasma membrane"/>
    <property type="evidence" value="ECO:0007669"/>
    <property type="project" value="UniProtKB-SubCell"/>
</dbReference>
<accession>A0A7L5ALJ0</accession>
<evidence type="ECO:0000256" key="3">
    <source>
        <dbReference type="ARBA" id="ARBA00022723"/>
    </source>
</evidence>
<comment type="cofactor">
    <cofactor evidence="6">
        <name>Zn(2+)</name>
        <dbReference type="ChEBI" id="CHEBI:29105"/>
    </cofactor>
</comment>
<evidence type="ECO:0000256" key="6">
    <source>
        <dbReference type="HAMAP-Rule" id="MF_01871"/>
    </source>
</evidence>
<evidence type="ECO:0000313" key="8">
    <source>
        <dbReference type="Proteomes" id="UP000464507"/>
    </source>
</evidence>
<dbReference type="Proteomes" id="UP000464507">
    <property type="component" value="Chromosome"/>
</dbReference>
<evidence type="ECO:0000256" key="2">
    <source>
        <dbReference type="ARBA" id="ARBA00022475"/>
    </source>
</evidence>